<name>A0ABU1V510_9BURK</name>
<dbReference type="EMBL" id="JAVDWE010000001">
    <property type="protein sequence ID" value="MDR7092544.1"/>
    <property type="molecule type" value="Genomic_DNA"/>
</dbReference>
<reference evidence="2 3" key="1">
    <citation type="submission" date="2023-07" db="EMBL/GenBank/DDBJ databases">
        <title>Sorghum-associated microbial communities from plants grown in Nebraska, USA.</title>
        <authorList>
            <person name="Schachtman D."/>
        </authorList>
    </citation>
    <scope>NUCLEOTIDE SEQUENCE [LARGE SCALE GENOMIC DNA]</scope>
    <source>
        <strain evidence="2 3">BE240</strain>
    </source>
</reference>
<keyword evidence="3" id="KW-1185">Reference proteome</keyword>
<feature type="compositionally biased region" description="Low complexity" evidence="1">
    <location>
        <begin position="1"/>
        <end position="10"/>
    </location>
</feature>
<proteinExistence type="predicted"/>
<accession>A0ABU1V510</accession>
<evidence type="ECO:0000313" key="3">
    <source>
        <dbReference type="Proteomes" id="UP001265550"/>
    </source>
</evidence>
<sequence>MSSHRVSGNPNPSPPVASPRPQATRGRAYPPVSTGRLWLNLDYAADWGRDSLLIDVMRTARPWRAETAAQFDDARARAAMMATADADGYPTQIPPGVKWAGTFVLMEQAPESAPVLGGRYRMEYQGAGTVLVSGANQTRGAGWIEFDYTPDGSNSVDVRISATTAGNHVRGMRCYMLKHADLLAAGQRVHPAFKAAWGGVGLLRFMLPLSTNEAQHQHWAEAPQPTSICRGLSYREIVEVCNELGCHGWFNLPMRATADYVTQAARVVRDHLNPALKAYVEWSNEWWNSAPGFSAHPYVESLRAGKSYNFAEQAGGRSAETMAVWSAVFAGQMQRTVRVANVHTHWHGLEEAFLNAPGWVAEAPGRPVPHTLHDAIAVTGYFSPGSNWPEVIGAAKANYEKGMALLVRRVEEDVEAHRTKHYPYFRRVADRLGKSLVMYEGGTHTTNPGGLSDAALANRLANDFNHGPAIYGVYNKMMRVWSGFGDGAFNQFSSTRRFEPAGTFGAQLYINDFNPQRYKAVRDYNAGALPTARADIEPLPLSLKLIVTGHSIPDVIMNGELQGAIAAMGGLANITRSPGASSTAQWRWNECRDADVRGLLQAPGARYDAFLGVEAQGGGYGSPPRCSVQEHIAWSDAHSYATLWHDLAASTGARTFYANVWCNDPPRSFGPSWRAAQDLEAPLWDDIIDHVNTHRSVGTPEMRLVPWLQMFNAVYDAIQSGEVTGIAMADLFADDVHCATPIGRWLQIATALAVIYRRHPDTLPADAGAGARVSSALAVQLRPIVWATCLATPRTGLA</sequence>
<protein>
    <submittedName>
        <fullName evidence="2">Uncharacterized protein</fullName>
    </submittedName>
</protein>
<evidence type="ECO:0000313" key="2">
    <source>
        <dbReference type="EMBL" id="MDR7092544.1"/>
    </source>
</evidence>
<comment type="caution">
    <text evidence="2">The sequence shown here is derived from an EMBL/GenBank/DDBJ whole genome shotgun (WGS) entry which is preliminary data.</text>
</comment>
<evidence type="ECO:0000256" key="1">
    <source>
        <dbReference type="SAM" id="MobiDB-lite"/>
    </source>
</evidence>
<organism evidence="2 3">
    <name type="scientific">Hydrogenophaga laconesensis</name>
    <dbReference type="NCBI Taxonomy" id="1805971"/>
    <lineage>
        <taxon>Bacteria</taxon>
        <taxon>Pseudomonadati</taxon>
        <taxon>Pseudomonadota</taxon>
        <taxon>Betaproteobacteria</taxon>
        <taxon>Burkholderiales</taxon>
        <taxon>Comamonadaceae</taxon>
        <taxon>Hydrogenophaga</taxon>
    </lineage>
</organism>
<dbReference type="Proteomes" id="UP001265550">
    <property type="component" value="Unassembled WGS sequence"/>
</dbReference>
<gene>
    <name evidence="2" type="ORF">J2X09_000267</name>
</gene>
<dbReference type="RefSeq" id="WP_204731556.1">
    <property type="nucleotide sequence ID" value="NZ_JAVDWE010000001.1"/>
</dbReference>
<feature type="region of interest" description="Disordered" evidence="1">
    <location>
        <begin position="1"/>
        <end position="29"/>
    </location>
</feature>